<dbReference type="EMBL" id="JAKKSL010000003">
    <property type="protein sequence ID" value="MCI2284748.1"/>
    <property type="molecule type" value="Genomic_DNA"/>
</dbReference>
<gene>
    <name evidence="7" type="ORF">L3081_16815</name>
</gene>
<dbReference type="Proteomes" id="UP001139646">
    <property type="component" value="Unassembled WGS sequence"/>
</dbReference>
<keyword evidence="8" id="KW-1185">Reference proteome</keyword>
<feature type="transmembrane region" description="Helical" evidence="5">
    <location>
        <begin position="21"/>
        <end position="44"/>
    </location>
</feature>
<comment type="subcellular location">
    <subcellularLocation>
        <location evidence="1">Membrane</location>
        <topology evidence="1">Multi-pass membrane protein</topology>
    </subcellularLocation>
</comment>
<proteinExistence type="predicted"/>
<evidence type="ECO:0000256" key="3">
    <source>
        <dbReference type="ARBA" id="ARBA00022989"/>
    </source>
</evidence>
<name>A0ABS9X3C6_9GAMM</name>
<accession>A0ABS9X3C6</accession>
<evidence type="ECO:0000313" key="7">
    <source>
        <dbReference type="EMBL" id="MCI2284748.1"/>
    </source>
</evidence>
<dbReference type="PANTHER" id="PTHR43471">
    <property type="entry name" value="ABC TRANSPORTER PERMEASE"/>
    <property type="match status" value="1"/>
</dbReference>
<feature type="transmembrane region" description="Helical" evidence="5">
    <location>
        <begin position="304"/>
        <end position="322"/>
    </location>
</feature>
<feature type="transmembrane region" description="Helical" evidence="5">
    <location>
        <begin position="224"/>
        <end position="247"/>
    </location>
</feature>
<organism evidence="7 8">
    <name type="scientific">Colwellia maritima</name>
    <dbReference type="NCBI Taxonomy" id="2912588"/>
    <lineage>
        <taxon>Bacteria</taxon>
        <taxon>Pseudomonadati</taxon>
        <taxon>Pseudomonadota</taxon>
        <taxon>Gammaproteobacteria</taxon>
        <taxon>Alteromonadales</taxon>
        <taxon>Colwelliaceae</taxon>
        <taxon>Colwellia</taxon>
    </lineage>
</organism>
<evidence type="ECO:0000313" key="8">
    <source>
        <dbReference type="Proteomes" id="UP001139646"/>
    </source>
</evidence>
<evidence type="ECO:0000259" key="6">
    <source>
        <dbReference type="Pfam" id="PF12698"/>
    </source>
</evidence>
<evidence type="ECO:0000256" key="4">
    <source>
        <dbReference type="ARBA" id="ARBA00023136"/>
    </source>
</evidence>
<comment type="caution">
    <text evidence="7">The sequence shown here is derived from an EMBL/GenBank/DDBJ whole genome shotgun (WGS) entry which is preliminary data.</text>
</comment>
<evidence type="ECO:0000256" key="1">
    <source>
        <dbReference type="ARBA" id="ARBA00004141"/>
    </source>
</evidence>
<feature type="transmembrane region" description="Helical" evidence="5">
    <location>
        <begin position="350"/>
        <end position="372"/>
    </location>
</feature>
<dbReference type="Pfam" id="PF12698">
    <property type="entry name" value="ABC2_membrane_3"/>
    <property type="match status" value="1"/>
</dbReference>
<keyword evidence="4 5" id="KW-0472">Membrane</keyword>
<sequence>MIQFRALLSKELKEAFRDKRAMMMAMMMAVMAPVMIFAMSKVMIKEAVETPPVYVKVTGAEYAPKLIKSLKNENILLLADVPNDEKTIWEDRALSITIPTSFNQDMLEGKPIDLYLRADFSEKANMSPIRRIKTTINHYAQAIGYKRLLVRGIDVRLLQPIKIIEQDTSLPNSNAMIISMMLGLYLLMAAFMSGLPVAIDASAGERERNVLEMLLCQPVSTLKVVAAKLCCASLIACIGVLLTLGLTTFSVSFIDLTKIGASFNLDAFTITALLLLLLPICFFASALQLFVAFQSKNFKEAQSMVSMIIMLPAMVPVIMMFVDNKPKWLDWLPISGQSLIMEDLFKGLPVSWSLLCFTGLVTITMTFLLVLLMAKKLRSEKVVLALS</sequence>
<keyword evidence="2 5" id="KW-0812">Transmembrane</keyword>
<dbReference type="PANTHER" id="PTHR43471:SF3">
    <property type="entry name" value="ABC TRANSPORTER PERMEASE PROTEIN NATB"/>
    <property type="match status" value="1"/>
</dbReference>
<evidence type="ECO:0000256" key="2">
    <source>
        <dbReference type="ARBA" id="ARBA00022692"/>
    </source>
</evidence>
<reference evidence="7" key="1">
    <citation type="submission" date="2022-01" db="EMBL/GenBank/DDBJ databases">
        <title>Colwellia maritima, isolated from seawater.</title>
        <authorList>
            <person name="Kristyanto S."/>
            <person name="Jung J."/>
            <person name="Jeon C.O."/>
        </authorList>
    </citation>
    <scope>NUCLEOTIDE SEQUENCE</scope>
    <source>
        <strain evidence="7">MSW7</strain>
    </source>
</reference>
<evidence type="ECO:0000256" key="5">
    <source>
        <dbReference type="SAM" id="Phobius"/>
    </source>
</evidence>
<feature type="transmembrane region" description="Helical" evidence="5">
    <location>
        <begin position="267"/>
        <end position="292"/>
    </location>
</feature>
<protein>
    <submittedName>
        <fullName evidence="7">ABC transporter permease</fullName>
    </submittedName>
</protein>
<dbReference type="InterPro" id="IPR013525">
    <property type="entry name" value="ABC2_TM"/>
</dbReference>
<keyword evidence="3 5" id="KW-1133">Transmembrane helix</keyword>
<dbReference type="RefSeq" id="WP_242287217.1">
    <property type="nucleotide sequence ID" value="NZ_JAKKSL010000003.1"/>
</dbReference>
<feature type="transmembrane region" description="Helical" evidence="5">
    <location>
        <begin position="177"/>
        <end position="203"/>
    </location>
</feature>
<feature type="domain" description="ABC-2 type transporter transmembrane" evidence="6">
    <location>
        <begin position="28"/>
        <end position="365"/>
    </location>
</feature>